<comment type="domain">
    <text evidence="7">The N-terminal domain interacts with the head of the 30S subunit; the C-terminal domain interacts with the body and contacts protein S4. The interaction surface between S4 and S5 is involved in control of translational fidelity.</text>
</comment>
<dbReference type="HAMAP" id="MF_01307_B">
    <property type="entry name" value="Ribosomal_uS5_B"/>
    <property type="match status" value="1"/>
</dbReference>
<evidence type="ECO:0000259" key="9">
    <source>
        <dbReference type="PROSITE" id="PS50881"/>
    </source>
</evidence>
<dbReference type="Gene3D" id="3.30.160.20">
    <property type="match status" value="1"/>
</dbReference>
<comment type="subunit">
    <text evidence="7">Part of the 30S ribosomal subunit. Contacts proteins S4 and S8.</text>
</comment>
<gene>
    <name evidence="7 10" type="primary">rpsE</name>
    <name evidence="10" type="ORF">HZA61_09580</name>
</gene>
<keyword evidence="3 7" id="KW-0694">RNA-binding</keyword>
<dbReference type="GO" id="GO:0019843">
    <property type="term" value="F:rRNA binding"/>
    <property type="evidence" value="ECO:0007669"/>
    <property type="project" value="UniProtKB-UniRule"/>
</dbReference>
<keyword evidence="2 7" id="KW-0699">rRNA-binding</keyword>
<evidence type="ECO:0000256" key="1">
    <source>
        <dbReference type="ARBA" id="ARBA00008945"/>
    </source>
</evidence>
<comment type="function">
    <text evidence="7">Located at the back of the 30S subunit body where it stabilizes the conformation of the head with respect to the body.</text>
</comment>
<dbReference type="FunFam" id="3.30.230.10:FF:000002">
    <property type="entry name" value="30S ribosomal protein S5"/>
    <property type="match status" value="1"/>
</dbReference>
<proteinExistence type="inferred from homology"/>
<dbReference type="AlphaFoldDB" id="A0A933SC00"/>
<dbReference type="GO" id="GO:0006412">
    <property type="term" value="P:translation"/>
    <property type="evidence" value="ECO:0007669"/>
    <property type="project" value="UniProtKB-UniRule"/>
</dbReference>
<dbReference type="SUPFAM" id="SSF54211">
    <property type="entry name" value="Ribosomal protein S5 domain 2-like"/>
    <property type="match status" value="1"/>
</dbReference>
<evidence type="ECO:0000256" key="5">
    <source>
        <dbReference type="ARBA" id="ARBA00023274"/>
    </source>
</evidence>
<dbReference type="PANTHER" id="PTHR48277">
    <property type="entry name" value="MITOCHONDRIAL RIBOSOMAL PROTEIN S5"/>
    <property type="match status" value="1"/>
</dbReference>
<keyword evidence="4 7" id="KW-0689">Ribosomal protein</keyword>
<dbReference type="InterPro" id="IPR020568">
    <property type="entry name" value="Ribosomal_Su5_D2-typ_SF"/>
</dbReference>
<comment type="caution">
    <text evidence="10">The sequence shown here is derived from an EMBL/GenBank/DDBJ whole genome shotgun (WGS) entry which is preliminary data.</text>
</comment>
<dbReference type="Pfam" id="PF00333">
    <property type="entry name" value="Ribosomal_S5"/>
    <property type="match status" value="1"/>
</dbReference>
<protein>
    <recommendedName>
        <fullName evidence="6 7">Small ribosomal subunit protein uS5</fullName>
    </recommendedName>
</protein>
<keyword evidence="5 7" id="KW-0687">Ribonucleoprotein</keyword>
<dbReference type="InterPro" id="IPR013810">
    <property type="entry name" value="Ribosomal_uS5_N"/>
</dbReference>
<dbReference type="SUPFAM" id="SSF54768">
    <property type="entry name" value="dsRNA-binding domain-like"/>
    <property type="match status" value="1"/>
</dbReference>
<dbReference type="GO" id="GO:0005737">
    <property type="term" value="C:cytoplasm"/>
    <property type="evidence" value="ECO:0007669"/>
    <property type="project" value="UniProtKB-ARBA"/>
</dbReference>
<dbReference type="InterPro" id="IPR000851">
    <property type="entry name" value="Ribosomal_uS5"/>
</dbReference>
<evidence type="ECO:0000313" key="11">
    <source>
        <dbReference type="Proteomes" id="UP000696931"/>
    </source>
</evidence>
<dbReference type="PROSITE" id="PS00585">
    <property type="entry name" value="RIBOSOMAL_S5"/>
    <property type="match status" value="1"/>
</dbReference>
<dbReference type="Gene3D" id="3.30.230.10">
    <property type="match status" value="1"/>
</dbReference>
<feature type="domain" description="S5 DRBM" evidence="9">
    <location>
        <begin position="21"/>
        <end position="84"/>
    </location>
</feature>
<evidence type="ECO:0000256" key="3">
    <source>
        <dbReference type="ARBA" id="ARBA00022884"/>
    </source>
</evidence>
<name>A0A933SC00_UNCEI</name>
<comment type="function">
    <text evidence="7">With S4 and S12 plays an important role in translational accuracy.</text>
</comment>
<dbReference type="NCBIfam" id="TIGR01021">
    <property type="entry name" value="rpsE_bact"/>
    <property type="match status" value="1"/>
</dbReference>
<dbReference type="Proteomes" id="UP000696931">
    <property type="component" value="Unassembled WGS sequence"/>
</dbReference>
<dbReference type="EMBL" id="JACRIW010000064">
    <property type="protein sequence ID" value="MBI5169726.1"/>
    <property type="molecule type" value="Genomic_DNA"/>
</dbReference>
<dbReference type="InterPro" id="IPR005324">
    <property type="entry name" value="Ribosomal_uS5_C"/>
</dbReference>
<reference evidence="10" key="1">
    <citation type="submission" date="2020-07" db="EMBL/GenBank/DDBJ databases">
        <title>Huge and variable diversity of episymbiotic CPR bacteria and DPANN archaea in groundwater ecosystems.</title>
        <authorList>
            <person name="He C.Y."/>
            <person name="Keren R."/>
            <person name="Whittaker M."/>
            <person name="Farag I.F."/>
            <person name="Doudna J."/>
            <person name="Cate J.H.D."/>
            <person name="Banfield J.F."/>
        </authorList>
    </citation>
    <scope>NUCLEOTIDE SEQUENCE</scope>
    <source>
        <strain evidence="10">NC_groundwater_1813_Pr3_B-0.1um_71_17</strain>
    </source>
</reference>
<evidence type="ECO:0000313" key="10">
    <source>
        <dbReference type="EMBL" id="MBI5169726.1"/>
    </source>
</evidence>
<organism evidence="10 11">
    <name type="scientific">Eiseniibacteriota bacterium</name>
    <dbReference type="NCBI Taxonomy" id="2212470"/>
    <lineage>
        <taxon>Bacteria</taxon>
        <taxon>Candidatus Eiseniibacteriota</taxon>
    </lineage>
</organism>
<evidence type="ECO:0000256" key="4">
    <source>
        <dbReference type="ARBA" id="ARBA00022980"/>
    </source>
</evidence>
<dbReference type="GO" id="GO:0003735">
    <property type="term" value="F:structural constituent of ribosome"/>
    <property type="evidence" value="ECO:0007669"/>
    <property type="project" value="UniProtKB-UniRule"/>
</dbReference>
<dbReference type="Pfam" id="PF03719">
    <property type="entry name" value="Ribosomal_S5_C"/>
    <property type="match status" value="1"/>
</dbReference>
<dbReference type="InterPro" id="IPR005712">
    <property type="entry name" value="Ribosomal_uS5_bac-type"/>
</dbReference>
<dbReference type="PROSITE" id="PS50881">
    <property type="entry name" value="S5_DSRBD"/>
    <property type="match status" value="1"/>
</dbReference>
<dbReference type="PANTHER" id="PTHR48277:SF1">
    <property type="entry name" value="MITOCHONDRIAL RIBOSOMAL PROTEIN S5"/>
    <property type="match status" value="1"/>
</dbReference>
<accession>A0A933SC00</accession>
<evidence type="ECO:0000256" key="7">
    <source>
        <dbReference type="HAMAP-Rule" id="MF_01307"/>
    </source>
</evidence>
<dbReference type="GO" id="GO:0015935">
    <property type="term" value="C:small ribosomal subunit"/>
    <property type="evidence" value="ECO:0007669"/>
    <property type="project" value="InterPro"/>
</dbReference>
<dbReference type="InterPro" id="IPR014721">
    <property type="entry name" value="Ribsml_uS5_D2-typ_fold_subgr"/>
</dbReference>
<evidence type="ECO:0000256" key="8">
    <source>
        <dbReference type="RuleBase" id="RU003823"/>
    </source>
</evidence>
<dbReference type="InterPro" id="IPR018192">
    <property type="entry name" value="Ribosomal_uS5_N_CS"/>
</dbReference>
<evidence type="ECO:0000256" key="6">
    <source>
        <dbReference type="ARBA" id="ARBA00035255"/>
    </source>
</evidence>
<sequence>MAGPQRERRQPRQQEEAKSEFQERVINVNRCAKVVKGGRRFSFNAIVALGDQNGRVGVGLGKANEVADAIRKAGEAAKKNMFRVPVTKSGSIPHQILGHFGAGNVLLKPASPGTGVIAGGGVRAVLEVAGVQNVLTKCLGTRNPHNLVKATVDGLKRLRRPSDVAAMRGTTMAELFGKGSANGA</sequence>
<comment type="similarity">
    <text evidence="1 7 8">Belongs to the universal ribosomal protein uS5 family.</text>
</comment>
<evidence type="ECO:0000256" key="2">
    <source>
        <dbReference type="ARBA" id="ARBA00022730"/>
    </source>
</evidence>
<dbReference type="FunFam" id="3.30.160.20:FF:000066">
    <property type="entry name" value="30S ribosomal protein S5"/>
    <property type="match status" value="1"/>
</dbReference>